<comment type="caution">
    <text evidence="6">The sequence shown here is derived from an EMBL/GenBank/DDBJ whole genome shotgun (WGS) entry which is preliminary data.</text>
</comment>
<feature type="domain" description="Sugar-binding" evidence="5">
    <location>
        <begin position="60"/>
        <end position="313"/>
    </location>
</feature>
<dbReference type="SUPFAM" id="SSF100950">
    <property type="entry name" value="NagB/RpiA/CoA transferase-like"/>
    <property type="match status" value="1"/>
</dbReference>
<dbReference type="InterPro" id="IPR007324">
    <property type="entry name" value="Sugar-bd_dom_put"/>
</dbReference>
<keyword evidence="2" id="KW-0805">Transcription regulation</keyword>
<evidence type="ECO:0000313" key="6">
    <source>
        <dbReference type="EMBL" id="MDT0352241.1"/>
    </source>
</evidence>
<organism evidence="6 7">
    <name type="scientific">Pseudonocardia charpentierae</name>
    <dbReference type="NCBI Taxonomy" id="3075545"/>
    <lineage>
        <taxon>Bacteria</taxon>
        <taxon>Bacillati</taxon>
        <taxon>Actinomycetota</taxon>
        <taxon>Actinomycetes</taxon>
        <taxon>Pseudonocardiales</taxon>
        <taxon>Pseudonocardiaceae</taxon>
        <taxon>Pseudonocardia</taxon>
    </lineage>
</organism>
<keyword evidence="7" id="KW-1185">Reference proteome</keyword>
<dbReference type="EMBL" id="JAVREJ010000017">
    <property type="protein sequence ID" value="MDT0352241.1"/>
    <property type="molecule type" value="Genomic_DNA"/>
</dbReference>
<dbReference type="Gene3D" id="1.10.10.10">
    <property type="entry name" value="Winged helix-like DNA-binding domain superfamily/Winged helix DNA-binding domain"/>
    <property type="match status" value="1"/>
</dbReference>
<dbReference type="PANTHER" id="PTHR34294">
    <property type="entry name" value="TRANSCRIPTIONAL REGULATOR-RELATED"/>
    <property type="match status" value="1"/>
</dbReference>
<evidence type="ECO:0000313" key="7">
    <source>
        <dbReference type="Proteomes" id="UP001183202"/>
    </source>
</evidence>
<comment type="similarity">
    <text evidence="1">Belongs to the SorC transcriptional regulatory family.</text>
</comment>
<dbReference type="RefSeq" id="WP_311558749.1">
    <property type="nucleotide sequence ID" value="NZ_JAVREJ010000017.1"/>
</dbReference>
<dbReference type="InterPro" id="IPR051054">
    <property type="entry name" value="SorC_transcr_regulators"/>
</dbReference>
<evidence type="ECO:0000256" key="4">
    <source>
        <dbReference type="ARBA" id="ARBA00023163"/>
    </source>
</evidence>
<dbReference type="InterPro" id="IPR036388">
    <property type="entry name" value="WH-like_DNA-bd_sf"/>
</dbReference>
<evidence type="ECO:0000256" key="2">
    <source>
        <dbReference type="ARBA" id="ARBA00023015"/>
    </source>
</evidence>
<dbReference type="Gene3D" id="3.40.50.1360">
    <property type="match status" value="1"/>
</dbReference>
<proteinExistence type="inferred from homology"/>
<sequence length="318" mass="33414">MPAPRDRSALVKAARMYFLDGQSQDEVARALGTSRSNVSRMLSAARAQGIVEIRVHDQTVRSAELEQALKERYGLAHVRVAAFRPGADVTAAAGDLAAQWLDESLRDGDVLGLSWGTTLQAMVDAFSVDQPRNVEVVPLVGGLSTIASLTSGEELVRELAGRLGATFRYLHAPGLLRSKTARDSLLAEPAVAEVLERAQAADIAMVGIGGVETGSSKDIIDGLGLTPAEREAFVAEGPVGDACCRFYDAQGRAISGVVHDRVLAIELDQLRRIPTVIGVATGSEKLQGVLGALRSELIDGLVADAGLALALLSGTNGR</sequence>
<keyword evidence="4" id="KW-0804">Transcription</keyword>
<dbReference type="InterPro" id="IPR037171">
    <property type="entry name" value="NagB/RpiA_transferase-like"/>
</dbReference>
<evidence type="ECO:0000256" key="1">
    <source>
        <dbReference type="ARBA" id="ARBA00010466"/>
    </source>
</evidence>
<accession>A0ABU2NE69</accession>
<dbReference type="Proteomes" id="UP001183202">
    <property type="component" value="Unassembled WGS sequence"/>
</dbReference>
<name>A0ABU2NE69_9PSEU</name>
<dbReference type="PANTHER" id="PTHR34294:SF1">
    <property type="entry name" value="TRANSCRIPTIONAL REGULATOR LSRR"/>
    <property type="match status" value="1"/>
</dbReference>
<gene>
    <name evidence="6" type="ORF">RM445_22175</name>
</gene>
<evidence type="ECO:0000259" key="5">
    <source>
        <dbReference type="Pfam" id="PF04198"/>
    </source>
</evidence>
<dbReference type="Pfam" id="PF04198">
    <property type="entry name" value="Sugar-bind"/>
    <property type="match status" value="1"/>
</dbReference>
<keyword evidence="3" id="KW-0238">DNA-binding</keyword>
<protein>
    <submittedName>
        <fullName evidence="6">Sugar-binding transcriptional regulator</fullName>
    </submittedName>
</protein>
<evidence type="ECO:0000256" key="3">
    <source>
        <dbReference type="ARBA" id="ARBA00023125"/>
    </source>
</evidence>
<reference evidence="7" key="1">
    <citation type="submission" date="2023-07" db="EMBL/GenBank/DDBJ databases">
        <title>30 novel species of actinomycetes from the DSMZ collection.</title>
        <authorList>
            <person name="Nouioui I."/>
        </authorList>
    </citation>
    <scope>NUCLEOTIDE SEQUENCE [LARGE SCALE GENOMIC DNA]</scope>
    <source>
        <strain evidence="7">DSM 45834</strain>
    </source>
</reference>